<dbReference type="Pfam" id="PF00133">
    <property type="entry name" value="tRNA-synt_1"/>
    <property type="match status" value="1"/>
</dbReference>
<evidence type="ECO:0000256" key="3">
    <source>
        <dbReference type="ARBA" id="ARBA00022840"/>
    </source>
</evidence>
<evidence type="ECO:0000256" key="5">
    <source>
        <dbReference type="ARBA" id="ARBA00023146"/>
    </source>
</evidence>
<dbReference type="Gene3D" id="3.40.50.620">
    <property type="entry name" value="HUPs"/>
    <property type="match status" value="1"/>
</dbReference>
<keyword evidence="5" id="KW-0030">Aminoacyl-tRNA synthetase</keyword>
<keyword evidence="2" id="KW-0547">Nucleotide-binding</keyword>
<proteinExistence type="predicted"/>
<dbReference type="InterPro" id="IPR023586">
    <property type="entry name" value="Ile-tRNA-ligase_type2"/>
</dbReference>
<dbReference type="GO" id="GO:0004822">
    <property type="term" value="F:isoleucine-tRNA ligase activity"/>
    <property type="evidence" value="ECO:0007669"/>
    <property type="project" value="InterPro"/>
</dbReference>
<sequence>CDTPLLYYARKSWFITTSIIKDKLLKSNSEINWYPDHIKYGRFGNWLENNIDWSLSRERYWGTPLPIWEDNSGHKICIGSLDELKKLAKHFPDELDLHRPYIDEIKLICPQCKNKLLYDPELLHDLKEGFHI</sequence>
<evidence type="ECO:0000256" key="4">
    <source>
        <dbReference type="ARBA" id="ARBA00022917"/>
    </source>
</evidence>
<dbReference type="SUPFAM" id="SSF52374">
    <property type="entry name" value="Nucleotidylyl transferase"/>
    <property type="match status" value="1"/>
</dbReference>
<dbReference type="EMBL" id="BARU01037003">
    <property type="protein sequence ID" value="GAH83380.1"/>
    <property type="molecule type" value="Genomic_DNA"/>
</dbReference>
<gene>
    <name evidence="7" type="ORF">S03H2_57709</name>
</gene>
<name>X1JPK7_9ZZZZ</name>
<feature type="non-terminal residue" evidence="7">
    <location>
        <position position="1"/>
    </location>
</feature>
<dbReference type="PANTHER" id="PTHR42780">
    <property type="entry name" value="SOLEUCYL-TRNA SYNTHETASE"/>
    <property type="match status" value="1"/>
</dbReference>
<dbReference type="GO" id="GO:0005524">
    <property type="term" value="F:ATP binding"/>
    <property type="evidence" value="ECO:0007669"/>
    <property type="project" value="UniProtKB-KW"/>
</dbReference>
<keyword evidence="4" id="KW-0648">Protein biosynthesis</keyword>
<accession>X1JPK7</accession>
<protein>
    <recommendedName>
        <fullName evidence="6">Aminoacyl-tRNA synthetase class Ia domain-containing protein</fullName>
    </recommendedName>
</protein>
<keyword evidence="1" id="KW-0436">Ligase</keyword>
<evidence type="ECO:0000313" key="7">
    <source>
        <dbReference type="EMBL" id="GAH83380.1"/>
    </source>
</evidence>
<dbReference type="PANTHER" id="PTHR42780:SF1">
    <property type="entry name" value="ISOLEUCINE--TRNA LIGASE, CYTOPLASMIC"/>
    <property type="match status" value="1"/>
</dbReference>
<keyword evidence="3" id="KW-0067">ATP-binding</keyword>
<comment type="caution">
    <text evidence="7">The sequence shown here is derived from an EMBL/GenBank/DDBJ whole genome shotgun (WGS) entry which is preliminary data.</text>
</comment>
<evidence type="ECO:0000256" key="2">
    <source>
        <dbReference type="ARBA" id="ARBA00022741"/>
    </source>
</evidence>
<dbReference type="GO" id="GO:0006428">
    <property type="term" value="P:isoleucyl-tRNA aminoacylation"/>
    <property type="evidence" value="ECO:0007669"/>
    <property type="project" value="TreeGrafter"/>
</dbReference>
<dbReference type="InterPro" id="IPR002300">
    <property type="entry name" value="aa-tRNA-synth_Ia"/>
</dbReference>
<dbReference type="InterPro" id="IPR014729">
    <property type="entry name" value="Rossmann-like_a/b/a_fold"/>
</dbReference>
<organism evidence="7">
    <name type="scientific">marine sediment metagenome</name>
    <dbReference type="NCBI Taxonomy" id="412755"/>
    <lineage>
        <taxon>unclassified sequences</taxon>
        <taxon>metagenomes</taxon>
        <taxon>ecological metagenomes</taxon>
    </lineage>
</organism>
<evidence type="ECO:0000259" key="6">
    <source>
        <dbReference type="Pfam" id="PF00133"/>
    </source>
</evidence>
<reference evidence="7" key="1">
    <citation type="journal article" date="2014" name="Front. Microbiol.">
        <title>High frequency of phylogenetically diverse reductive dehalogenase-homologous genes in deep subseafloor sedimentary metagenomes.</title>
        <authorList>
            <person name="Kawai M."/>
            <person name="Futagami T."/>
            <person name="Toyoda A."/>
            <person name="Takaki Y."/>
            <person name="Nishi S."/>
            <person name="Hori S."/>
            <person name="Arai W."/>
            <person name="Tsubouchi T."/>
            <person name="Morono Y."/>
            <person name="Uchiyama I."/>
            <person name="Ito T."/>
            <person name="Fujiyama A."/>
            <person name="Inagaki F."/>
            <person name="Takami H."/>
        </authorList>
    </citation>
    <scope>NUCLEOTIDE SEQUENCE</scope>
    <source>
        <strain evidence="7">Expedition CK06-06</strain>
    </source>
</reference>
<dbReference type="AlphaFoldDB" id="X1JPK7"/>
<feature type="domain" description="Aminoacyl-tRNA synthetase class Ia" evidence="6">
    <location>
        <begin position="7"/>
        <end position="105"/>
    </location>
</feature>
<evidence type="ECO:0000256" key="1">
    <source>
        <dbReference type="ARBA" id="ARBA00022598"/>
    </source>
</evidence>